<sequence length="237" mass="25885">MKRENRIEVPGTPEQVWEAIATGPGIETWFVPAEVEGRVGGKVRLDIGTGMADSGTITDWDPPHRFAYDEQWEGEVEGKLATEFLVEAQSGGTCIVRLVSTVTATGGDWDDMLDNLAAGWDGYLLILKTYLEHFAGQPCTTVMVARFDPVDRAAAYAALTPPWTGELIHDGEFEQIVRMSEPHRGIGLAMAFAMGGATMSAVHLYLYGADAPDLTDEWREWLNSHTIGSPEETSAPN</sequence>
<name>A0ABT4RLD5_9ACTN</name>
<evidence type="ECO:0000313" key="4">
    <source>
        <dbReference type="EMBL" id="MDA0139357.1"/>
    </source>
</evidence>
<dbReference type="InterPro" id="IPR023393">
    <property type="entry name" value="START-like_dom_sf"/>
</dbReference>
<evidence type="ECO:0000259" key="3">
    <source>
        <dbReference type="Pfam" id="PF08327"/>
    </source>
</evidence>
<feature type="domain" description="Activator of Hsp90 ATPase homologue 1/2-like C-terminal" evidence="3">
    <location>
        <begin position="12"/>
        <end position="132"/>
    </location>
</feature>
<evidence type="ECO:0000256" key="2">
    <source>
        <dbReference type="SAM" id="Phobius"/>
    </source>
</evidence>
<comment type="similarity">
    <text evidence="1">Belongs to the AHA1 family.</text>
</comment>
<dbReference type="SUPFAM" id="SSF55961">
    <property type="entry name" value="Bet v1-like"/>
    <property type="match status" value="1"/>
</dbReference>
<evidence type="ECO:0000256" key="1">
    <source>
        <dbReference type="ARBA" id="ARBA00006817"/>
    </source>
</evidence>
<dbReference type="Gene3D" id="3.30.530.20">
    <property type="match status" value="1"/>
</dbReference>
<evidence type="ECO:0000313" key="5">
    <source>
        <dbReference type="Proteomes" id="UP001147700"/>
    </source>
</evidence>
<dbReference type="RefSeq" id="WP_202958088.1">
    <property type="nucleotide sequence ID" value="NZ_JAPCID010000024.1"/>
</dbReference>
<keyword evidence="5" id="KW-1185">Reference proteome</keyword>
<dbReference type="InterPro" id="IPR013538">
    <property type="entry name" value="ASHA1/2-like_C"/>
</dbReference>
<accession>A0ABT4RLD5</accession>
<keyword evidence="2" id="KW-1133">Transmembrane helix</keyword>
<dbReference type="Proteomes" id="UP001147700">
    <property type="component" value="Unassembled WGS sequence"/>
</dbReference>
<keyword evidence="2" id="KW-0812">Transmembrane</keyword>
<dbReference type="CDD" id="cd07814">
    <property type="entry name" value="SRPBCC_CalC_Aha1-like"/>
    <property type="match status" value="1"/>
</dbReference>
<organism evidence="4 5">
    <name type="scientific">Solirubrobacter deserti</name>
    <dbReference type="NCBI Taxonomy" id="2282478"/>
    <lineage>
        <taxon>Bacteria</taxon>
        <taxon>Bacillati</taxon>
        <taxon>Actinomycetota</taxon>
        <taxon>Thermoleophilia</taxon>
        <taxon>Solirubrobacterales</taxon>
        <taxon>Solirubrobacteraceae</taxon>
        <taxon>Solirubrobacter</taxon>
    </lineage>
</organism>
<comment type="caution">
    <text evidence="4">The sequence shown here is derived from an EMBL/GenBank/DDBJ whole genome shotgun (WGS) entry which is preliminary data.</text>
</comment>
<keyword evidence="2" id="KW-0472">Membrane</keyword>
<proteinExistence type="inferred from homology"/>
<reference evidence="4" key="1">
    <citation type="submission" date="2022-10" db="EMBL/GenBank/DDBJ databases">
        <title>The WGS of Solirubrobacter sp. CPCC 204708.</title>
        <authorList>
            <person name="Jiang Z."/>
        </authorList>
    </citation>
    <scope>NUCLEOTIDE SEQUENCE</scope>
    <source>
        <strain evidence="4">CPCC 204708</strain>
    </source>
</reference>
<dbReference type="EMBL" id="JAPCID010000024">
    <property type="protein sequence ID" value="MDA0139357.1"/>
    <property type="molecule type" value="Genomic_DNA"/>
</dbReference>
<gene>
    <name evidence="4" type="ORF">OJ962_17775</name>
</gene>
<dbReference type="Pfam" id="PF08327">
    <property type="entry name" value="AHSA1"/>
    <property type="match status" value="1"/>
</dbReference>
<feature type="transmembrane region" description="Helical" evidence="2">
    <location>
        <begin position="186"/>
        <end position="206"/>
    </location>
</feature>
<protein>
    <submittedName>
        <fullName evidence="4">SRPBCC domain-containing protein</fullName>
    </submittedName>
</protein>